<evidence type="ECO:0000256" key="12">
    <source>
        <dbReference type="ARBA" id="ARBA00022967"/>
    </source>
</evidence>
<dbReference type="InterPro" id="IPR004027">
    <property type="entry name" value="SEC_C_motif"/>
</dbReference>
<dbReference type="Gene3D" id="3.90.1440.10">
    <property type="entry name" value="SecA, preprotein cross-linking domain"/>
    <property type="match status" value="1"/>
</dbReference>
<dbReference type="InterPro" id="IPR036670">
    <property type="entry name" value="SecA_X-link_sf"/>
</dbReference>
<dbReference type="EMBL" id="PPEK01000009">
    <property type="protein sequence ID" value="PNV67385.1"/>
    <property type="molecule type" value="Genomic_DNA"/>
</dbReference>
<dbReference type="AlphaFoldDB" id="A0A2K2UAN7"/>
<feature type="compositionally biased region" description="Polar residues" evidence="17">
    <location>
        <begin position="859"/>
        <end position="868"/>
    </location>
</feature>
<dbReference type="GO" id="GO:0046872">
    <property type="term" value="F:metal ion binding"/>
    <property type="evidence" value="ECO:0007669"/>
    <property type="project" value="UniProtKB-KW"/>
</dbReference>
<dbReference type="InterPro" id="IPR014018">
    <property type="entry name" value="SecA_motor_DEAD"/>
</dbReference>
<dbReference type="GO" id="GO:0017038">
    <property type="term" value="P:protein import"/>
    <property type="evidence" value="ECO:0007669"/>
    <property type="project" value="InterPro"/>
</dbReference>
<dbReference type="Gene3D" id="3.40.50.300">
    <property type="entry name" value="P-loop containing nucleotide triphosphate hydrolases"/>
    <property type="match status" value="2"/>
</dbReference>
<evidence type="ECO:0000256" key="13">
    <source>
        <dbReference type="ARBA" id="ARBA00023010"/>
    </source>
</evidence>
<dbReference type="FunFam" id="3.40.50.300:FF:000334">
    <property type="entry name" value="Protein translocase subunit SecA"/>
    <property type="match status" value="1"/>
</dbReference>
<dbReference type="InterPro" id="IPR027417">
    <property type="entry name" value="P-loop_NTPase"/>
</dbReference>
<comment type="cofactor">
    <cofactor evidence="1">
        <name>Zn(2+)</name>
        <dbReference type="ChEBI" id="CHEBI:29105"/>
    </cofactor>
</comment>
<evidence type="ECO:0000256" key="7">
    <source>
        <dbReference type="ARBA" id="ARBA00022723"/>
    </source>
</evidence>
<keyword evidence="21" id="KW-1185">Reference proteome</keyword>
<comment type="function">
    <text evidence="15">Part of the Sec protein translocase complex. Interacts with the SecYEG preprotein conducting channel. Has a central role in coupling the hydrolysis of ATP to the transfer of proteins into and across the cell membrane, serving as an ATP-driven molecular motor driving the stepwise translocation of polypeptide chains across the membrane.</text>
</comment>
<dbReference type="PROSITE" id="PS51196">
    <property type="entry name" value="SECA_MOTOR_DEAD"/>
    <property type="match status" value="1"/>
</dbReference>
<keyword evidence="5 15" id="KW-1003">Cell membrane</keyword>
<name>A0A2K2UAN7_9ACTN</name>
<dbReference type="GO" id="GO:0008564">
    <property type="term" value="F:protein-exporting ATPase activity"/>
    <property type="evidence" value="ECO:0007669"/>
    <property type="project" value="UniProtKB-EC"/>
</dbReference>
<dbReference type="SMART" id="SM00957">
    <property type="entry name" value="SecA_DEAD"/>
    <property type="match status" value="1"/>
</dbReference>
<evidence type="ECO:0000256" key="4">
    <source>
        <dbReference type="ARBA" id="ARBA00022448"/>
    </source>
</evidence>
<sequence>MAGFLSKLLTLGEGKQLKNYEATAQKINGLEPDMQAKSDAELRALTSALRERAEAGEDLNTLLPEAFAAVREASVRTLGLRHFDVQLIGGMALNDGQIAEMKTGEGKTLVSTLAGYLNALPGSNVHIVTVNDYLAKRDSEWMGQIYRFLGMEVGLIQNGMRSEKKIPAYAADVTYGTNSEFGFDYLRDNMVTRAEARVQRGHHFAIVDEVDSILIDEARTPLIISGAGTQAAETYNKFARVMPRLRLDEDFEMDEAKKTINATESGLEKIEAMLGIDDIYADPSGQLANHLQQALKAQFLFHRDVDYVVTNGEVKIVDEFTGRIMEGRRWSEGLHQAVEAKEKVLVREENQTLATITLQNYFRLYEKLSGMTGTAMTEDAEFRQIYKLPVVAIPPNRPVARRDEDDLIYRTVEAKFNAVADDVAERNAKGQPCLIGTVSIESSEKLSRLLDKRGIKHETLNAKNHEREAHIIAQAGRVGAVTIATNMAGRGTDILLGGNPDVLADDVLRAQGFDPELKEDAETEEGEACAPSVDDRAAALAEAQRTCADEHDRVIAAGGLTVIGTERHESRRIDNQLRGRAGRQGDPGTTQFYLSLEDDLMRLFGGNRMDSIARMMEKTDMPEDMPIQAGMVSKAIEGAQRQVESMHFAARKNVLEYDDVMNLQRVAIYDERNAILDGKDMDERIPGIIRDAVEAVVEENCPDKTPSDDWDLKAVDVWVANMTGRSDFSAEAADHEDDPVLLADAVVEHLETVFSEKAEQLGEPIVKMLESQVMLRIIDTRWMAHLSEMDYLKAGIGLRAFGQRDPLVEYKNEAYNAFQSLTASMYEDYLRTLLRLQVAVKQEQPALAEEKSPLDGKVSYSSPEQALEQTGVAAARAQAPAQASNAGADQTPPKPAPAKPQTYVKDKDDPFANVGRNDPCPCGSGLKFKKCHGRDM</sequence>
<evidence type="ECO:0000256" key="5">
    <source>
        <dbReference type="ARBA" id="ARBA00022475"/>
    </source>
</evidence>
<evidence type="ECO:0000256" key="9">
    <source>
        <dbReference type="ARBA" id="ARBA00022833"/>
    </source>
</evidence>
<comment type="subunit">
    <text evidence="15">Monomer and homodimer. Part of the essential Sec protein translocation apparatus which comprises SecA, SecYEG and auxiliary proteins SecDF. Other proteins may also be involved.</text>
</comment>
<protein>
    <recommendedName>
        <fullName evidence="15 16">Protein translocase subunit SecA</fullName>
        <ecNumber evidence="15">7.4.2.8</ecNumber>
    </recommendedName>
</protein>
<dbReference type="Proteomes" id="UP000236197">
    <property type="component" value="Unassembled WGS sequence"/>
</dbReference>
<evidence type="ECO:0000259" key="18">
    <source>
        <dbReference type="PROSITE" id="PS51192"/>
    </source>
</evidence>
<dbReference type="GO" id="GO:0065002">
    <property type="term" value="P:intracellular protein transmembrane transport"/>
    <property type="evidence" value="ECO:0007669"/>
    <property type="project" value="UniProtKB-UniRule"/>
</dbReference>
<evidence type="ECO:0000256" key="17">
    <source>
        <dbReference type="SAM" id="MobiDB-lite"/>
    </source>
</evidence>
<dbReference type="CDD" id="cd17928">
    <property type="entry name" value="DEXDc_SecA"/>
    <property type="match status" value="1"/>
</dbReference>
<dbReference type="InterPro" id="IPR011116">
    <property type="entry name" value="SecA_Wing/Scaffold"/>
</dbReference>
<evidence type="ECO:0000256" key="11">
    <source>
        <dbReference type="ARBA" id="ARBA00022927"/>
    </source>
</evidence>
<dbReference type="Pfam" id="PF02810">
    <property type="entry name" value="SEC-C"/>
    <property type="match status" value="1"/>
</dbReference>
<keyword evidence="6 15" id="KW-0963">Cytoplasm</keyword>
<keyword evidence="8 15" id="KW-0547">Nucleotide-binding</keyword>
<dbReference type="SUPFAM" id="SSF52540">
    <property type="entry name" value="P-loop containing nucleoside triphosphate hydrolases"/>
    <property type="match status" value="2"/>
</dbReference>
<dbReference type="InterPro" id="IPR020937">
    <property type="entry name" value="SecA_CS"/>
</dbReference>
<evidence type="ECO:0000256" key="1">
    <source>
        <dbReference type="ARBA" id="ARBA00001947"/>
    </source>
</evidence>
<dbReference type="SUPFAM" id="SSF81767">
    <property type="entry name" value="Pre-protein crosslinking domain of SecA"/>
    <property type="match status" value="1"/>
</dbReference>
<comment type="caution">
    <text evidence="20">The sequence shown here is derived from an EMBL/GenBank/DDBJ whole genome shotgun (WGS) entry which is preliminary data.</text>
</comment>
<dbReference type="InterPro" id="IPR036266">
    <property type="entry name" value="SecA_Wing/Scaffold_sf"/>
</dbReference>
<feature type="binding site" evidence="15">
    <location>
        <begin position="104"/>
        <end position="108"/>
    </location>
    <ligand>
        <name>ATP</name>
        <dbReference type="ChEBI" id="CHEBI:30616"/>
    </ligand>
</feature>
<dbReference type="GO" id="GO:0005829">
    <property type="term" value="C:cytosol"/>
    <property type="evidence" value="ECO:0007669"/>
    <property type="project" value="TreeGrafter"/>
</dbReference>
<dbReference type="GO" id="GO:0005524">
    <property type="term" value="F:ATP binding"/>
    <property type="evidence" value="ECO:0007669"/>
    <property type="project" value="UniProtKB-UniRule"/>
</dbReference>
<evidence type="ECO:0000256" key="16">
    <source>
        <dbReference type="RuleBase" id="RU003874"/>
    </source>
</evidence>
<evidence type="ECO:0000256" key="15">
    <source>
        <dbReference type="HAMAP-Rule" id="MF_01382"/>
    </source>
</evidence>
<evidence type="ECO:0000313" key="21">
    <source>
        <dbReference type="Proteomes" id="UP000236197"/>
    </source>
</evidence>
<dbReference type="CDD" id="cd18803">
    <property type="entry name" value="SF2_C_secA"/>
    <property type="match status" value="1"/>
</dbReference>
<evidence type="ECO:0000256" key="3">
    <source>
        <dbReference type="ARBA" id="ARBA00007650"/>
    </source>
</evidence>
<dbReference type="InterPro" id="IPR000185">
    <property type="entry name" value="SecA"/>
</dbReference>
<keyword evidence="14 15" id="KW-0472">Membrane</keyword>
<dbReference type="FunFam" id="3.40.50.300:FF:000113">
    <property type="entry name" value="Preprotein translocase subunit SecA"/>
    <property type="match status" value="1"/>
</dbReference>
<dbReference type="HAMAP" id="MF_01382">
    <property type="entry name" value="SecA"/>
    <property type="match status" value="1"/>
</dbReference>
<dbReference type="NCBIfam" id="TIGR00963">
    <property type="entry name" value="secA"/>
    <property type="match status" value="1"/>
</dbReference>
<evidence type="ECO:0000313" key="20">
    <source>
        <dbReference type="EMBL" id="PNV67385.1"/>
    </source>
</evidence>
<evidence type="ECO:0000256" key="6">
    <source>
        <dbReference type="ARBA" id="ARBA00022490"/>
    </source>
</evidence>
<dbReference type="InterPro" id="IPR011115">
    <property type="entry name" value="SecA_DEAD"/>
</dbReference>
<keyword evidence="10 15" id="KW-0067">ATP-binding</keyword>
<comment type="catalytic activity">
    <reaction evidence="15">
        <text>ATP + H2O + cellular proteinSide 1 = ADP + phosphate + cellular proteinSide 2.</text>
        <dbReference type="EC" id="7.4.2.8"/>
    </reaction>
</comment>
<feature type="domain" description="Helicase ATP-binding" evidence="18">
    <location>
        <begin position="88"/>
        <end position="248"/>
    </location>
</feature>
<dbReference type="Pfam" id="PF01043">
    <property type="entry name" value="SecA_PP_bind"/>
    <property type="match status" value="1"/>
</dbReference>
<dbReference type="GO" id="GO:0006605">
    <property type="term" value="P:protein targeting"/>
    <property type="evidence" value="ECO:0007669"/>
    <property type="project" value="UniProtKB-UniRule"/>
</dbReference>
<dbReference type="Pfam" id="PF21090">
    <property type="entry name" value="P-loop_SecA"/>
    <property type="match status" value="1"/>
</dbReference>
<evidence type="ECO:0000256" key="10">
    <source>
        <dbReference type="ARBA" id="ARBA00022840"/>
    </source>
</evidence>
<keyword evidence="11 15" id="KW-0653">Protein transport</keyword>
<feature type="region of interest" description="Disordered" evidence="17">
    <location>
        <begin position="845"/>
        <end position="926"/>
    </location>
</feature>
<dbReference type="GO" id="GO:0031522">
    <property type="term" value="C:cell envelope Sec protein transport complex"/>
    <property type="evidence" value="ECO:0007669"/>
    <property type="project" value="UniProtKB-ARBA"/>
</dbReference>
<dbReference type="OrthoDB" id="9805579at2"/>
<reference evidence="21" key="1">
    <citation type="submission" date="2018-01" db="EMBL/GenBank/DDBJ databases">
        <title>Rubneribacter badeniensis gen. nov., sp. nov., and Colonibacter rubneri, gen. nov., sp. nov., WGS of new members of the Eggerthellaceae.</title>
        <authorList>
            <person name="Danylec N."/>
            <person name="Stoll D.A."/>
            <person name="Doetsch A."/>
            <person name="Kulling S.E."/>
            <person name="Huch M."/>
        </authorList>
    </citation>
    <scope>NUCLEOTIDE SEQUENCE [LARGE SCALE GENOMIC DNA]</scope>
    <source>
        <strain evidence="21">ResAG-96</strain>
    </source>
</reference>
<keyword evidence="7" id="KW-0479">Metal-binding</keyword>
<dbReference type="PANTHER" id="PTHR30612">
    <property type="entry name" value="SECA INNER MEMBRANE COMPONENT OF SEC PROTEIN SECRETION SYSTEM"/>
    <property type="match status" value="1"/>
</dbReference>
<organism evidence="20 21">
    <name type="scientific">Enteroscipio rubneri</name>
    <dbReference type="NCBI Taxonomy" id="2070686"/>
    <lineage>
        <taxon>Bacteria</taxon>
        <taxon>Bacillati</taxon>
        <taxon>Actinomycetota</taxon>
        <taxon>Coriobacteriia</taxon>
        <taxon>Eggerthellales</taxon>
        <taxon>Eggerthellaceae</taxon>
        <taxon>Enteroscipio</taxon>
    </lineage>
</organism>
<feature type="binding site" evidence="15">
    <location>
        <position position="86"/>
    </location>
    <ligand>
        <name>ATP</name>
        <dbReference type="ChEBI" id="CHEBI:30616"/>
    </ligand>
</feature>
<dbReference type="PROSITE" id="PS01312">
    <property type="entry name" value="SECA"/>
    <property type="match status" value="1"/>
</dbReference>
<keyword evidence="9" id="KW-0862">Zinc</keyword>
<dbReference type="InterPro" id="IPR044722">
    <property type="entry name" value="SecA_SF2_C"/>
</dbReference>
<feature type="domain" description="SecA family profile" evidence="19">
    <location>
        <begin position="2"/>
        <end position="625"/>
    </location>
</feature>
<proteinExistence type="inferred from homology"/>
<evidence type="ECO:0000256" key="8">
    <source>
        <dbReference type="ARBA" id="ARBA00022741"/>
    </source>
</evidence>
<gene>
    <name evidence="15" type="primary">secA</name>
    <name evidence="20" type="ORF">C2L71_08165</name>
</gene>
<dbReference type="FunFam" id="3.90.1440.10:FF:000002">
    <property type="entry name" value="Protein translocase subunit SecA"/>
    <property type="match status" value="1"/>
</dbReference>
<dbReference type="GO" id="GO:0043952">
    <property type="term" value="P:protein transport by the Sec complex"/>
    <property type="evidence" value="ECO:0007669"/>
    <property type="project" value="TreeGrafter"/>
</dbReference>
<dbReference type="GO" id="GO:0005886">
    <property type="term" value="C:plasma membrane"/>
    <property type="evidence" value="ECO:0007669"/>
    <property type="project" value="UniProtKB-SubCell"/>
</dbReference>
<accession>A0A2K2UAN7</accession>
<dbReference type="SUPFAM" id="SSF81886">
    <property type="entry name" value="Helical scaffold and wing domains of SecA"/>
    <property type="match status" value="1"/>
</dbReference>
<keyword evidence="12 15" id="KW-1278">Translocase</keyword>
<evidence type="ECO:0000256" key="14">
    <source>
        <dbReference type="ARBA" id="ARBA00023136"/>
    </source>
</evidence>
<dbReference type="Pfam" id="PF07516">
    <property type="entry name" value="SecA_SW"/>
    <property type="match status" value="1"/>
</dbReference>
<dbReference type="Gene3D" id="1.10.3060.10">
    <property type="entry name" value="Helical scaffold and wing domains of SecA"/>
    <property type="match status" value="1"/>
</dbReference>
<dbReference type="PRINTS" id="PR00906">
    <property type="entry name" value="SECA"/>
</dbReference>
<dbReference type="PROSITE" id="PS51192">
    <property type="entry name" value="HELICASE_ATP_BIND_1"/>
    <property type="match status" value="1"/>
</dbReference>
<dbReference type="NCBIfam" id="NF009538">
    <property type="entry name" value="PRK12904.1"/>
    <property type="match status" value="1"/>
</dbReference>
<dbReference type="RefSeq" id="WP_103265278.1">
    <property type="nucleotide sequence ID" value="NZ_CABMLE010000009.1"/>
</dbReference>
<dbReference type="PANTHER" id="PTHR30612:SF0">
    <property type="entry name" value="CHLOROPLAST PROTEIN-TRANSPORTING ATPASE"/>
    <property type="match status" value="1"/>
</dbReference>
<comment type="subcellular location">
    <subcellularLocation>
        <location evidence="15">Cell membrane</location>
        <topology evidence="15">Peripheral membrane protein</topology>
        <orientation evidence="15">Cytoplasmic side</orientation>
    </subcellularLocation>
    <subcellularLocation>
        <location evidence="15">Cytoplasm</location>
    </subcellularLocation>
    <subcellularLocation>
        <location evidence="2">Membrane</location>
        <topology evidence="2">Peripheral membrane protein</topology>
    </subcellularLocation>
    <text evidence="15">Distribution is 50-50.</text>
</comment>
<keyword evidence="13 15" id="KW-0811">Translocation</keyword>
<dbReference type="SMART" id="SM00958">
    <property type="entry name" value="SecA_PP_bind"/>
    <property type="match status" value="1"/>
</dbReference>
<dbReference type="Pfam" id="PF07517">
    <property type="entry name" value="SecA_DEAD"/>
    <property type="match status" value="1"/>
</dbReference>
<keyword evidence="4 15" id="KW-0813">Transport</keyword>
<evidence type="ECO:0000259" key="19">
    <source>
        <dbReference type="PROSITE" id="PS51196"/>
    </source>
</evidence>
<feature type="compositionally biased region" description="Low complexity" evidence="17">
    <location>
        <begin position="873"/>
        <end position="891"/>
    </location>
</feature>
<dbReference type="InterPro" id="IPR014001">
    <property type="entry name" value="Helicase_ATP-bd"/>
</dbReference>
<dbReference type="EC" id="7.4.2.8" evidence="15"/>
<evidence type="ECO:0000256" key="2">
    <source>
        <dbReference type="ARBA" id="ARBA00004170"/>
    </source>
</evidence>
<comment type="similarity">
    <text evidence="3 15 16">Belongs to the SecA family.</text>
</comment>
<feature type="binding site" evidence="15">
    <location>
        <position position="493"/>
    </location>
    <ligand>
        <name>ATP</name>
        <dbReference type="ChEBI" id="CHEBI:30616"/>
    </ligand>
</feature>
<dbReference type="InterPro" id="IPR011130">
    <property type="entry name" value="SecA_preprotein_X-link_dom"/>
</dbReference>